<organism evidence="1">
    <name type="scientific">marine metagenome</name>
    <dbReference type="NCBI Taxonomy" id="408172"/>
    <lineage>
        <taxon>unclassified sequences</taxon>
        <taxon>metagenomes</taxon>
        <taxon>ecological metagenomes</taxon>
    </lineage>
</organism>
<evidence type="ECO:0000313" key="1">
    <source>
        <dbReference type="EMBL" id="SVB21950.1"/>
    </source>
</evidence>
<gene>
    <name evidence="1" type="ORF">METZ01_LOCUS174804</name>
</gene>
<sequence length="45" mass="5216">MRGHPEDDITTRFSRVVLPLRLNSLKTWIKKATVKGGWIHVPEEC</sequence>
<accession>A0A382C7C1</accession>
<proteinExistence type="predicted"/>
<dbReference type="EMBL" id="UINC01033143">
    <property type="protein sequence ID" value="SVB21950.1"/>
    <property type="molecule type" value="Genomic_DNA"/>
</dbReference>
<reference evidence="1" key="1">
    <citation type="submission" date="2018-05" db="EMBL/GenBank/DDBJ databases">
        <authorList>
            <person name="Lanie J.A."/>
            <person name="Ng W.-L."/>
            <person name="Kazmierczak K.M."/>
            <person name="Andrzejewski T.M."/>
            <person name="Davidsen T.M."/>
            <person name="Wayne K.J."/>
            <person name="Tettelin H."/>
            <person name="Glass J.I."/>
            <person name="Rusch D."/>
            <person name="Podicherti R."/>
            <person name="Tsui H.-C.T."/>
            <person name="Winkler M.E."/>
        </authorList>
    </citation>
    <scope>NUCLEOTIDE SEQUENCE</scope>
</reference>
<dbReference type="AlphaFoldDB" id="A0A382C7C1"/>
<protein>
    <submittedName>
        <fullName evidence="1">Uncharacterized protein</fullName>
    </submittedName>
</protein>
<name>A0A382C7C1_9ZZZZ</name>